<comment type="caution">
    <text evidence="1">The sequence shown here is derived from an EMBL/GenBank/DDBJ whole genome shotgun (WGS) entry which is preliminary data.</text>
</comment>
<dbReference type="Proteomes" id="UP001234297">
    <property type="component" value="Chromosome 1"/>
</dbReference>
<name>A0ACC2MTK7_PERAE</name>
<keyword evidence="2" id="KW-1185">Reference proteome</keyword>
<proteinExistence type="predicted"/>
<protein>
    <submittedName>
        <fullName evidence="1">Uncharacterized protein</fullName>
    </submittedName>
</protein>
<dbReference type="EMBL" id="CM056809">
    <property type="protein sequence ID" value="KAJ8649044.1"/>
    <property type="molecule type" value="Genomic_DNA"/>
</dbReference>
<organism evidence="1 2">
    <name type="scientific">Persea americana</name>
    <name type="common">Avocado</name>
    <dbReference type="NCBI Taxonomy" id="3435"/>
    <lineage>
        <taxon>Eukaryota</taxon>
        <taxon>Viridiplantae</taxon>
        <taxon>Streptophyta</taxon>
        <taxon>Embryophyta</taxon>
        <taxon>Tracheophyta</taxon>
        <taxon>Spermatophyta</taxon>
        <taxon>Magnoliopsida</taxon>
        <taxon>Magnoliidae</taxon>
        <taxon>Laurales</taxon>
        <taxon>Lauraceae</taxon>
        <taxon>Persea</taxon>
    </lineage>
</organism>
<accession>A0ACC2MTK7</accession>
<gene>
    <name evidence="1" type="ORF">MRB53_002067</name>
</gene>
<evidence type="ECO:0000313" key="2">
    <source>
        <dbReference type="Proteomes" id="UP001234297"/>
    </source>
</evidence>
<evidence type="ECO:0000313" key="1">
    <source>
        <dbReference type="EMBL" id="KAJ8649044.1"/>
    </source>
</evidence>
<reference evidence="1 2" key="1">
    <citation type="journal article" date="2022" name="Hortic Res">
        <title>A haplotype resolved chromosomal level avocado genome allows analysis of novel avocado genes.</title>
        <authorList>
            <person name="Nath O."/>
            <person name="Fletcher S.J."/>
            <person name="Hayward A."/>
            <person name="Shaw L.M."/>
            <person name="Masouleh A.K."/>
            <person name="Furtado A."/>
            <person name="Henry R.J."/>
            <person name="Mitter N."/>
        </authorList>
    </citation>
    <scope>NUCLEOTIDE SEQUENCE [LARGE SCALE GENOMIC DNA]</scope>
    <source>
        <strain evidence="2">cv. Hass</strain>
    </source>
</reference>
<sequence length="125" mass="14289">MDDRIPPGNYFQYCPSVLHSSPHNPIRPSLASVDRERLHVPRNGLFLVTHILHCQCGCSHIIGSSQKKTGRLLLLFSRQPAYQSFDISNIIFYEMHKTHEKGRKRNGFGFALSGKPSRTWRKNGT</sequence>